<dbReference type="OrthoDB" id="1300198at2759"/>
<dbReference type="Proteomes" id="UP000230069">
    <property type="component" value="Unassembled WGS sequence"/>
</dbReference>
<proteinExistence type="predicted"/>
<accession>A0A2G5EPF7</accession>
<dbReference type="PANTHER" id="PTHR33914">
    <property type="entry name" value="18S PRE-RIBOSOMAL ASSEMBLY PROTEIN GAR2-LIKE PROTEIN"/>
    <property type="match status" value="1"/>
</dbReference>
<name>A0A2G5EPF7_AQUCA</name>
<gene>
    <name evidence="2" type="ORF">AQUCO_00600391v1</name>
</gene>
<protein>
    <submittedName>
        <fullName evidence="2">Uncharacterized protein</fullName>
    </submittedName>
</protein>
<evidence type="ECO:0000256" key="1">
    <source>
        <dbReference type="SAM" id="MobiDB-lite"/>
    </source>
</evidence>
<feature type="region of interest" description="Disordered" evidence="1">
    <location>
        <begin position="1"/>
        <end position="20"/>
    </location>
</feature>
<dbReference type="InterPro" id="IPR040378">
    <property type="entry name" value="BASL"/>
</dbReference>
<dbReference type="PANTHER" id="PTHR33914:SF2">
    <property type="entry name" value="OS02G0582100 PROTEIN"/>
    <property type="match status" value="1"/>
</dbReference>
<sequence length="191" mass="21059">MESNGHQLTDADCEKGQQQYDQVRNKEADLTTFMVAYTDEEQNKGTHANTGQTNGIMANGSEQFDFSCSESAIDAKKDNEQDAGYQQPDECLGTSKDGGLNSQLTSNQYLYDPGESSFSAMTHSNIVAPSGSIPYSRTTSDGSTTSVHSFVFPILNSDWNSSPMTLIQTDKRHDIVIEKHCSWWRCLLCCG</sequence>
<dbReference type="STRING" id="218851.A0A2G5EPF7"/>
<dbReference type="InParanoid" id="A0A2G5EPF7"/>
<evidence type="ECO:0000313" key="2">
    <source>
        <dbReference type="EMBL" id="PIA57633.1"/>
    </source>
</evidence>
<feature type="region of interest" description="Disordered" evidence="1">
    <location>
        <begin position="79"/>
        <end position="98"/>
    </location>
</feature>
<evidence type="ECO:0000313" key="3">
    <source>
        <dbReference type="Proteomes" id="UP000230069"/>
    </source>
</evidence>
<dbReference type="GO" id="GO:0009786">
    <property type="term" value="P:regulation of asymmetric cell division"/>
    <property type="evidence" value="ECO:0007669"/>
    <property type="project" value="InterPro"/>
</dbReference>
<reference evidence="2 3" key="1">
    <citation type="submission" date="2017-09" db="EMBL/GenBank/DDBJ databases">
        <title>WGS assembly of Aquilegia coerulea Goldsmith.</title>
        <authorList>
            <person name="Hodges S."/>
            <person name="Kramer E."/>
            <person name="Nordborg M."/>
            <person name="Tomkins J."/>
            <person name="Borevitz J."/>
            <person name="Derieg N."/>
            <person name="Yan J."/>
            <person name="Mihaltcheva S."/>
            <person name="Hayes R.D."/>
            <person name="Rokhsar D."/>
        </authorList>
    </citation>
    <scope>NUCLEOTIDE SEQUENCE [LARGE SCALE GENOMIC DNA]</scope>
    <source>
        <strain evidence="3">cv. Goldsmith</strain>
    </source>
</reference>
<keyword evidence="3" id="KW-1185">Reference proteome</keyword>
<organism evidence="2 3">
    <name type="scientific">Aquilegia coerulea</name>
    <name type="common">Rocky mountain columbine</name>
    <dbReference type="NCBI Taxonomy" id="218851"/>
    <lineage>
        <taxon>Eukaryota</taxon>
        <taxon>Viridiplantae</taxon>
        <taxon>Streptophyta</taxon>
        <taxon>Embryophyta</taxon>
        <taxon>Tracheophyta</taxon>
        <taxon>Spermatophyta</taxon>
        <taxon>Magnoliopsida</taxon>
        <taxon>Ranunculales</taxon>
        <taxon>Ranunculaceae</taxon>
        <taxon>Thalictroideae</taxon>
        <taxon>Aquilegia</taxon>
    </lineage>
</organism>
<dbReference type="EMBL" id="KZ305023">
    <property type="protein sequence ID" value="PIA57633.1"/>
    <property type="molecule type" value="Genomic_DNA"/>
</dbReference>
<dbReference type="AlphaFoldDB" id="A0A2G5EPF7"/>